<reference evidence="2 3" key="1">
    <citation type="journal article" date="2017" name="Genome Announc.">
        <title>Genome sequence of the saprophytic ascomycete Epicoccum nigrum ICMP 19927 strain isolated from New Zealand.</title>
        <authorList>
            <person name="Fokin M."/>
            <person name="Fleetwood D."/>
            <person name="Weir B.S."/>
            <person name="Villas-Boas S.G."/>
        </authorList>
    </citation>
    <scope>NUCLEOTIDE SEQUENCE [LARGE SCALE GENOMIC DNA]</scope>
    <source>
        <strain evidence="2 3">ICMP 19927</strain>
    </source>
</reference>
<accession>A0A1Y2LXK7</accession>
<evidence type="ECO:0000259" key="1">
    <source>
        <dbReference type="Pfam" id="PF25053"/>
    </source>
</evidence>
<dbReference type="InterPro" id="IPR056693">
    <property type="entry name" value="DUF7791"/>
</dbReference>
<organism evidence="2 3">
    <name type="scientific">Epicoccum nigrum</name>
    <name type="common">Soil fungus</name>
    <name type="synonym">Epicoccum purpurascens</name>
    <dbReference type="NCBI Taxonomy" id="105696"/>
    <lineage>
        <taxon>Eukaryota</taxon>
        <taxon>Fungi</taxon>
        <taxon>Dikarya</taxon>
        <taxon>Ascomycota</taxon>
        <taxon>Pezizomycotina</taxon>
        <taxon>Dothideomycetes</taxon>
        <taxon>Pleosporomycetidae</taxon>
        <taxon>Pleosporales</taxon>
        <taxon>Pleosporineae</taxon>
        <taxon>Didymellaceae</taxon>
        <taxon>Epicoccum</taxon>
    </lineage>
</organism>
<keyword evidence="3" id="KW-1185">Reference proteome</keyword>
<evidence type="ECO:0000313" key="2">
    <source>
        <dbReference type="EMBL" id="OSS48561.1"/>
    </source>
</evidence>
<dbReference type="Pfam" id="PF25053">
    <property type="entry name" value="DUF7791"/>
    <property type="match status" value="1"/>
</dbReference>
<dbReference type="EMBL" id="KZ107845">
    <property type="protein sequence ID" value="OSS48561.1"/>
    <property type="molecule type" value="Genomic_DNA"/>
</dbReference>
<feature type="domain" description="DUF7791" evidence="1">
    <location>
        <begin position="24"/>
        <end position="112"/>
    </location>
</feature>
<protein>
    <recommendedName>
        <fullName evidence="1">DUF7791 domain-containing protein</fullName>
    </recommendedName>
</protein>
<dbReference type="InParanoid" id="A0A1Y2LXK7"/>
<gene>
    <name evidence="2" type="ORF">B5807_07116</name>
</gene>
<evidence type="ECO:0000313" key="3">
    <source>
        <dbReference type="Proteomes" id="UP000193240"/>
    </source>
</evidence>
<dbReference type="STRING" id="105696.A0A1Y2LXK7"/>
<dbReference type="AlphaFoldDB" id="A0A1Y2LXK7"/>
<sequence>MDCQKAKRYLSCNRGFRTYRKTCTPIDQKEANGRAELMRRLLIACCKRLLEAKAGKQTSLPDTLVQYLHQTVKDRLEQEMTTVKLANHSRPDFDVNILLYKVHLMKLKRCSSKNLQGKGDTAIWDPAEWAIVYVVRADPQGTNNQIYMLNEIDKASIYLTMTRMPNCITYLERESQPWGGTEGH</sequence>
<dbReference type="Proteomes" id="UP000193240">
    <property type="component" value="Unassembled WGS sequence"/>
</dbReference>
<name>A0A1Y2LXK7_EPING</name>
<proteinExistence type="predicted"/>